<feature type="signal peptide" evidence="1">
    <location>
        <begin position="1"/>
        <end position="24"/>
    </location>
</feature>
<organism evidence="2 3">
    <name type="scientific">Parasulfitobacter algicola</name>
    <dbReference type="NCBI Taxonomy" id="2614809"/>
    <lineage>
        <taxon>Bacteria</taxon>
        <taxon>Pseudomonadati</taxon>
        <taxon>Pseudomonadota</taxon>
        <taxon>Alphaproteobacteria</taxon>
        <taxon>Rhodobacterales</taxon>
        <taxon>Roseobacteraceae</taxon>
        <taxon>Parasulfitobacter</taxon>
    </lineage>
</organism>
<reference evidence="2 3" key="1">
    <citation type="submission" date="2020-06" db="EMBL/GenBank/DDBJ databases">
        <title>Sulfitobacter algicola sp. nov., isolated from green algae.</title>
        <authorList>
            <person name="Wang C."/>
        </authorList>
    </citation>
    <scope>NUCLEOTIDE SEQUENCE [LARGE SCALE GENOMIC DNA]</scope>
    <source>
        <strain evidence="2 3">1151</strain>
    </source>
</reference>
<keyword evidence="1" id="KW-0732">Signal</keyword>
<dbReference type="RefSeq" id="WP_174136087.1">
    <property type="nucleotide sequence ID" value="NZ_JABUFE010000002.1"/>
</dbReference>
<evidence type="ECO:0000313" key="2">
    <source>
        <dbReference type="EMBL" id="NSX54259.1"/>
    </source>
</evidence>
<gene>
    <name evidence="2" type="ORF">HRQ87_05550</name>
</gene>
<evidence type="ECO:0000256" key="1">
    <source>
        <dbReference type="SAM" id="SignalP"/>
    </source>
</evidence>
<proteinExistence type="predicted"/>
<feature type="chain" id="PRO_5046050541" description="Lysozyme inhibitor LprI N-terminal domain-containing protein" evidence="1">
    <location>
        <begin position="25"/>
        <end position="291"/>
    </location>
</feature>
<evidence type="ECO:0008006" key="4">
    <source>
        <dbReference type="Google" id="ProtNLM"/>
    </source>
</evidence>
<evidence type="ECO:0000313" key="3">
    <source>
        <dbReference type="Proteomes" id="UP000777935"/>
    </source>
</evidence>
<dbReference type="EMBL" id="JABUFE010000002">
    <property type="protein sequence ID" value="NSX54259.1"/>
    <property type="molecule type" value="Genomic_DNA"/>
</dbReference>
<protein>
    <recommendedName>
        <fullName evidence="4">Lysozyme inhibitor LprI N-terminal domain-containing protein</fullName>
    </recommendedName>
</protein>
<sequence>MTPFRQILVVCGFILLILPSLATAQTAPSIKLFSCTLNDGANALAVHLVEDQVIYKYSDDLENIELTLFDKIPNVRHTLGLWDGPNFTETVTFFNGDTAYEVFSEVIRLPLAPHLDVLGGRPVDGGVVITQPNGKRTEVLCDRGTIAPRNPLMRLVRLTQAKTPQYNLYQDCVASGILPHGCIELSLDQCAAIERERPYPLNCLSEHLTLALVTLEENYTAARAFAETEGLDVEALAFSQSVWERHKQVDCDITETLSQRKSNRFDSRYTCGINYTLDRIAFLQRYLNGLL</sequence>
<keyword evidence="3" id="KW-1185">Reference proteome</keyword>
<comment type="caution">
    <text evidence="2">The sequence shown here is derived from an EMBL/GenBank/DDBJ whole genome shotgun (WGS) entry which is preliminary data.</text>
</comment>
<dbReference type="Proteomes" id="UP000777935">
    <property type="component" value="Unassembled WGS sequence"/>
</dbReference>
<accession>A0ABX2IN08</accession>
<name>A0ABX2IN08_9RHOB</name>